<keyword evidence="2" id="KW-1185">Reference proteome</keyword>
<protein>
    <submittedName>
        <fullName evidence="1">Uncharacterized protein</fullName>
    </submittedName>
</protein>
<proteinExistence type="predicted"/>
<name>A0A919U9H5_9ACTN</name>
<sequence>MVVISSWRPEDRPQGTLDVARELVTVWIVHLQRSYRMIRNA</sequence>
<evidence type="ECO:0000313" key="1">
    <source>
        <dbReference type="EMBL" id="GIG43765.1"/>
    </source>
</evidence>
<reference evidence="1" key="1">
    <citation type="submission" date="2021-01" db="EMBL/GenBank/DDBJ databases">
        <title>Whole genome shotgun sequence of Dactylosporangium siamense NBRC 106093.</title>
        <authorList>
            <person name="Komaki H."/>
            <person name="Tamura T."/>
        </authorList>
    </citation>
    <scope>NUCLEOTIDE SEQUENCE</scope>
    <source>
        <strain evidence="1">NBRC 106093</strain>
    </source>
</reference>
<dbReference type="EMBL" id="BONQ01000026">
    <property type="protein sequence ID" value="GIG43765.1"/>
    <property type="molecule type" value="Genomic_DNA"/>
</dbReference>
<accession>A0A919U9H5</accession>
<organism evidence="1 2">
    <name type="scientific">Dactylosporangium siamense</name>
    <dbReference type="NCBI Taxonomy" id="685454"/>
    <lineage>
        <taxon>Bacteria</taxon>
        <taxon>Bacillati</taxon>
        <taxon>Actinomycetota</taxon>
        <taxon>Actinomycetes</taxon>
        <taxon>Micromonosporales</taxon>
        <taxon>Micromonosporaceae</taxon>
        <taxon>Dactylosporangium</taxon>
    </lineage>
</organism>
<dbReference type="RefSeq" id="WP_275423345.1">
    <property type="nucleotide sequence ID" value="NZ_BAAAVW010000006.1"/>
</dbReference>
<evidence type="ECO:0000313" key="2">
    <source>
        <dbReference type="Proteomes" id="UP000660611"/>
    </source>
</evidence>
<comment type="caution">
    <text evidence="1">The sequence shown here is derived from an EMBL/GenBank/DDBJ whole genome shotgun (WGS) entry which is preliminary data.</text>
</comment>
<gene>
    <name evidence="1" type="ORF">Dsi01nite_018060</name>
</gene>
<dbReference type="Proteomes" id="UP000660611">
    <property type="component" value="Unassembled WGS sequence"/>
</dbReference>
<dbReference type="AlphaFoldDB" id="A0A919U9H5"/>